<feature type="transmembrane region" description="Helical" evidence="6">
    <location>
        <begin position="62"/>
        <end position="83"/>
    </location>
</feature>
<feature type="transmembrane region" description="Helical" evidence="6">
    <location>
        <begin position="106"/>
        <end position="129"/>
    </location>
</feature>
<keyword evidence="5 6" id="KW-0472">Membrane</keyword>
<accession>A0A316M742</accession>
<dbReference type="EMBL" id="QAMZ01000025">
    <property type="protein sequence ID" value="PWL54226.1"/>
    <property type="molecule type" value="Genomic_DNA"/>
</dbReference>
<dbReference type="AlphaFoldDB" id="A0A316M742"/>
<feature type="transmembrane region" description="Helical" evidence="6">
    <location>
        <begin position="149"/>
        <end position="172"/>
    </location>
</feature>
<keyword evidence="2 6" id="KW-1003">Cell membrane</keyword>
<keyword evidence="4 6" id="KW-1133">Transmembrane helix</keyword>
<dbReference type="GO" id="GO:0005886">
    <property type="term" value="C:plasma membrane"/>
    <property type="evidence" value="ECO:0007669"/>
    <property type="project" value="UniProtKB-SubCell"/>
</dbReference>
<keyword evidence="3 6" id="KW-0812">Transmembrane</keyword>
<evidence type="ECO:0000256" key="5">
    <source>
        <dbReference type="ARBA" id="ARBA00023136"/>
    </source>
</evidence>
<dbReference type="RefSeq" id="WP_343752003.1">
    <property type="nucleotide sequence ID" value="NZ_BAAACD010000044.1"/>
</dbReference>
<keyword evidence="8" id="KW-0131">Cell cycle</keyword>
<feature type="transmembrane region" description="Helical" evidence="6">
    <location>
        <begin position="21"/>
        <end position="42"/>
    </location>
</feature>
<comment type="similarity">
    <text evidence="6">Belongs to the ABC-4 integral membrane protein family.</text>
</comment>
<evidence type="ECO:0000256" key="3">
    <source>
        <dbReference type="ARBA" id="ARBA00022692"/>
    </source>
</evidence>
<evidence type="ECO:0000313" key="8">
    <source>
        <dbReference type="EMBL" id="PWL54226.1"/>
    </source>
</evidence>
<feature type="transmembrane region" description="Helical" evidence="6">
    <location>
        <begin position="620"/>
        <end position="644"/>
    </location>
</feature>
<dbReference type="PANTHER" id="PTHR46795">
    <property type="entry name" value="ABC TRANSPORTER PERMEASE-RELATED-RELATED"/>
    <property type="match status" value="1"/>
</dbReference>
<feature type="transmembrane region" description="Helical" evidence="6">
    <location>
        <begin position="586"/>
        <end position="608"/>
    </location>
</feature>
<evidence type="ECO:0000256" key="2">
    <source>
        <dbReference type="ARBA" id="ARBA00022475"/>
    </source>
</evidence>
<proteinExistence type="inferred from homology"/>
<gene>
    <name evidence="8" type="ORF">DBY38_04900</name>
</gene>
<feature type="domain" description="ABC3 transporter permease C-terminal" evidence="7">
    <location>
        <begin position="537"/>
        <end position="648"/>
    </location>
</feature>
<dbReference type="InterPro" id="IPR027022">
    <property type="entry name" value="ABC_permease_BceB-typ"/>
</dbReference>
<organism evidence="8 9">
    <name type="scientific">Clostridium cadaveris</name>
    <dbReference type="NCBI Taxonomy" id="1529"/>
    <lineage>
        <taxon>Bacteria</taxon>
        <taxon>Bacillati</taxon>
        <taxon>Bacillota</taxon>
        <taxon>Clostridia</taxon>
        <taxon>Eubacteriales</taxon>
        <taxon>Clostridiaceae</taxon>
        <taxon>Clostridium</taxon>
    </lineage>
</organism>
<evidence type="ECO:0000259" key="7">
    <source>
        <dbReference type="Pfam" id="PF02687"/>
    </source>
</evidence>
<keyword evidence="8" id="KW-0132">Cell division</keyword>
<dbReference type="Pfam" id="PF02687">
    <property type="entry name" value="FtsX"/>
    <property type="match status" value="2"/>
</dbReference>
<dbReference type="InterPro" id="IPR003838">
    <property type="entry name" value="ABC3_permease_C"/>
</dbReference>
<evidence type="ECO:0000256" key="6">
    <source>
        <dbReference type="PIRNR" id="PIRNR018968"/>
    </source>
</evidence>
<dbReference type="PANTHER" id="PTHR46795:SF3">
    <property type="entry name" value="ABC TRANSPORTER PERMEASE"/>
    <property type="match status" value="1"/>
</dbReference>
<protein>
    <submittedName>
        <fullName evidence="8">Cell division protein FtsX</fullName>
    </submittedName>
</protein>
<feature type="transmembrane region" description="Helical" evidence="6">
    <location>
        <begin position="230"/>
        <end position="254"/>
    </location>
</feature>
<reference evidence="8 9" key="1">
    <citation type="submission" date="2018-03" db="EMBL/GenBank/DDBJ databases">
        <title>The uncultured portion of the human microbiome is neutrally assembled.</title>
        <authorList>
            <person name="Jeraldo P."/>
            <person name="Boardman L."/>
            <person name="White B.A."/>
            <person name="Nelson H."/>
            <person name="Goldenfeld N."/>
            <person name="Chia N."/>
        </authorList>
    </citation>
    <scope>NUCLEOTIDE SEQUENCE [LARGE SCALE GENOMIC DNA]</scope>
    <source>
        <strain evidence="8">CIM:MAG 903</strain>
    </source>
</reference>
<evidence type="ECO:0000313" key="9">
    <source>
        <dbReference type="Proteomes" id="UP000246114"/>
    </source>
</evidence>
<dbReference type="PIRSF" id="PIRSF018968">
    <property type="entry name" value="ABC_permease_BceB"/>
    <property type="match status" value="1"/>
</dbReference>
<evidence type="ECO:0000256" key="1">
    <source>
        <dbReference type="ARBA" id="ARBA00004651"/>
    </source>
</evidence>
<comment type="subcellular location">
    <subcellularLocation>
        <location evidence="1 6">Cell membrane</location>
        <topology evidence="1 6">Multi-pass membrane protein</topology>
    </subcellularLocation>
</comment>
<evidence type="ECO:0000256" key="4">
    <source>
        <dbReference type="ARBA" id="ARBA00022989"/>
    </source>
</evidence>
<sequence length="654" mass="73753">MNKFFYPKLAATTIKKNGKVYIPYILTCIGSIAMFYIIHSISINTGLDIMNGGKQLKMLLNLGKWVIGIFSVIFLLYTNSFLIKRRKKELGLYNILGMEKKHISKLMLYETLIIAVLTLVSGIAIGALLSKFMLLLLLKILNFDVTLKFYISKESILSTMLLFISIYAVMLLNNLRQIHLSNPVELLKGGNAGEREPKTKWILTLIGVVSLGAGYYIAVTTENPLSALNLFFIAVLLVIVGTYALFTAGSIAILKALKKNKNFYYKSRNFINVSNMIYRMKQNAVGLANICILSTAILVVLSTTVSLYIGMDDILKTRYPDDIMISISEVQPENIEKVNSIIETEMQKSGLTKTGALKHGYISEISMQEDNKFIVANREESSITNMNILLFITADDYNQLEGKSVQLEQGEVLICADNNTLQGNNVEIFNKQFNIKGYIEDLKIKREMENIVNGYYIIVSDIDSINEIKVAAGDEEKGINYYYGLDVEGSMEEQLELTNAIQSSLNNNSIKSSVEGIATARESFFSIYGGLFFIGLFLGLLFIMATVLIIYYKQISEGYDDKERFEIMQKVGMDKREVKKSINSQILMVFFLPLVMAVIHLAFAFKIITSLLKIFNLTNINLFVICTTSTILVFAIFYIVVYYATSKVYYRIVQ</sequence>
<feature type="transmembrane region" description="Helical" evidence="6">
    <location>
        <begin position="527"/>
        <end position="552"/>
    </location>
</feature>
<feature type="transmembrane region" description="Helical" evidence="6">
    <location>
        <begin position="284"/>
        <end position="309"/>
    </location>
</feature>
<dbReference type="InterPro" id="IPR052536">
    <property type="entry name" value="ABC-4_Integral_Memb_Prot"/>
</dbReference>
<dbReference type="GO" id="GO:0051301">
    <property type="term" value="P:cell division"/>
    <property type="evidence" value="ECO:0007669"/>
    <property type="project" value="UniProtKB-KW"/>
</dbReference>
<keyword evidence="6" id="KW-0813">Transport</keyword>
<name>A0A316M742_9CLOT</name>
<comment type="caution">
    <text evidence="8">The sequence shown here is derived from an EMBL/GenBank/DDBJ whole genome shotgun (WGS) entry which is preliminary data.</text>
</comment>
<dbReference type="Proteomes" id="UP000246114">
    <property type="component" value="Unassembled WGS sequence"/>
</dbReference>
<feature type="transmembrane region" description="Helical" evidence="6">
    <location>
        <begin position="201"/>
        <end position="218"/>
    </location>
</feature>
<dbReference type="GO" id="GO:0055085">
    <property type="term" value="P:transmembrane transport"/>
    <property type="evidence" value="ECO:0007669"/>
    <property type="project" value="UniProtKB-UniRule"/>
</dbReference>
<feature type="domain" description="ABC3 transporter permease C-terminal" evidence="7">
    <location>
        <begin position="66"/>
        <end position="172"/>
    </location>
</feature>